<evidence type="ECO:0000256" key="6">
    <source>
        <dbReference type="ARBA" id="ARBA00022679"/>
    </source>
</evidence>
<dbReference type="Gene3D" id="1.10.287.130">
    <property type="match status" value="1"/>
</dbReference>
<dbReference type="OrthoDB" id="9786919at2"/>
<dbReference type="EMBL" id="SMTK01000001">
    <property type="protein sequence ID" value="TDK28323.1"/>
    <property type="molecule type" value="Genomic_DNA"/>
</dbReference>
<feature type="domain" description="Signal transduction histidine kinase dimerisation/phosphoacceptor" evidence="10">
    <location>
        <begin position="29"/>
        <end position="62"/>
    </location>
</feature>
<reference evidence="11 12" key="1">
    <citation type="submission" date="2019-03" db="EMBL/GenBank/DDBJ databases">
        <title>Arthrobacter sp. nov., an bacterium isolated from biocrust in Mu Us Desert.</title>
        <authorList>
            <person name="Lixiong L."/>
        </authorList>
    </citation>
    <scope>NUCLEOTIDE SEQUENCE [LARGE SCALE GENOMIC DNA]</scope>
    <source>
        <strain evidence="11 12">SLN-3</strain>
    </source>
</reference>
<dbReference type="GO" id="GO:0005886">
    <property type="term" value="C:plasma membrane"/>
    <property type="evidence" value="ECO:0007669"/>
    <property type="project" value="UniProtKB-SubCell"/>
</dbReference>
<evidence type="ECO:0000256" key="3">
    <source>
        <dbReference type="ARBA" id="ARBA00004236"/>
    </source>
</evidence>
<evidence type="ECO:0000313" key="12">
    <source>
        <dbReference type="Proteomes" id="UP000295411"/>
    </source>
</evidence>
<organism evidence="11 12">
    <name type="scientific">Arthrobacter crusticola</name>
    <dbReference type="NCBI Taxonomy" id="2547960"/>
    <lineage>
        <taxon>Bacteria</taxon>
        <taxon>Bacillati</taxon>
        <taxon>Actinomycetota</taxon>
        <taxon>Actinomycetes</taxon>
        <taxon>Micrococcales</taxon>
        <taxon>Micrococcaceae</taxon>
        <taxon>Arthrobacter</taxon>
    </lineage>
</organism>
<dbReference type="InterPro" id="IPR003661">
    <property type="entry name" value="HisK_dim/P_dom"/>
</dbReference>
<evidence type="ECO:0000256" key="2">
    <source>
        <dbReference type="ARBA" id="ARBA00004141"/>
    </source>
</evidence>
<dbReference type="EC" id="2.7.13.3" evidence="4"/>
<dbReference type="CDD" id="cd00082">
    <property type="entry name" value="HisKA"/>
    <property type="match status" value="1"/>
</dbReference>
<evidence type="ECO:0000256" key="1">
    <source>
        <dbReference type="ARBA" id="ARBA00000085"/>
    </source>
</evidence>
<protein>
    <recommendedName>
        <fullName evidence="4">histidine kinase</fullName>
        <ecNumber evidence="4">2.7.13.3</ecNumber>
    </recommendedName>
</protein>
<comment type="subcellular location">
    <subcellularLocation>
        <location evidence="3">Cell membrane</location>
    </subcellularLocation>
    <subcellularLocation>
        <location evidence="2">Membrane</location>
        <topology evidence="2">Multi-pass membrane protein</topology>
    </subcellularLocation>
</comment>
<evidence type="ECO:0000256" key="9">
    <source>
        <dbReference type="ARBA" id="ARBA00023136"/>
    </source>
</evidence>
<dbReference type="PANTHER" id="PTHR45436:SF15">
    <property type="entry name" value="SENSOR HISTIDINE KINASE CUSS"/>
    <property type="match status" value="1"/>
</dbReference>
<comment type="caution">
    <text evidence="11">The sequence shown here is derived from an EMBL/GenBank/DDBJ whole genome shotgun (WGS) entry which is preliminary data.</text>
</comment>
<name>A0A4R5U3X1_9MICC</name>
<sequence>MQGLRDKFRQLADAFDQMLGRLEDAFGSQERFAASASHKLRTPLTVIKTLLDVAQREPDEPDYPLLIEPLVFANNRAILAARVKRAPSSAAAIERLPHVPIGAAGNRVTYSQGSGLADL</sequence>
<gene>
    <name evidence="11" type="ORF">E2F48_03895</name>
</gene>
<dbReference type="GO" id="GO:0000155">
    <property type="term" value="F:phosphorelay sensor kinase activity"/>
    <property type="evidence" value="ECO:0007669"/>
    <property type="project" value="InterPro"/>
</dbReference>
<proteinExistence type="predicted"/>
<evidence type="ECO:0000256" key="8">
    <source>
        <dbReference type="ARBA" id="ARBA00023012"/>
    </source>
</evidence>
<dbReference type="InterPro" id="IPR050428">
    <property type="entry name" value="TCS_sensor_his_kinase"/>
</dbReference>
<dbReference type="Proteomes" id="UP000295411">
    <property type="component" value="Unassembled WGS sequence"/>
</dbReference>
<keyword evidence="6" id="KW-0808">Transferase</keyword>
<evidence type="ECO:0000313" key="11">
    <source>
        <dbReference type="EMBL" id="TDK28323.1"/>
    </source>
</evidence>
<comment type="catalytic activity">
    <reaction evidence="1">
        <text>ATP + protein L-histidine = ADP + protein N-phospho-L-histidine.</text>
        <dbReference type="EC" id="2.7.13.3"/>
    </reaction>
</comment>
<dbReference type="InterPro" id="IPR036097">
    <property type="entry name" value="HisK_dim/P_sf"/>
</dbReference>
<keyword evidence="5" id="KW-0597">Phosphoprotein</keyword>
<evidence type="ECO:0000256" key="5">
    <source>
        <dbReference type="ARBA" id="ARBA00022553"/>
    </source>
</evidence>
<accession>A0A4R5U3X1</accession>
<dbReference type="AlphaFoldDB" id="A0A4R5U3X1"/>
<evidence type="ECO:0000259" key="10">
    <source>
        <dbReference type="Pfam" id="PF00512"/>
    </source>
</evidence>
<dbReference type="SUPFAM" id="SSF47384">
    <property type="entry name" value="Homodimeric domain of signal transducing histidine kinase"/>
    <property type="match status" value="1"/>
</dbReference>
<keyword evidence="8" id="KW-0902">Two-component regulatory system</keyword>
<keyword evidence="12" id="KW-1185">Reference proteome</keyword>
<evidence type="ECO:0000256" key="7">
    <source>
        <dbReference type="ARBA" id="ARBA00022777"/>
    </source>
</evidence>
<keyword evidence="7" id="KW-0418">Kinase</keyword>
<dbReference type="Pfam" id="PF00512">
    <property type="entry name" value="HisKA"/>
    <property type="match status" value="1"/>
</dbReference>
<dbReference type="PANTHER" id="PTHR45436">
    <property type="entry name" value="SENSOR HISTIDINE KINASE YKOH"/>
    <property type="match status" value="1"/>
</dbReference>
<keyword evidence="9" id="KW-0472">Membrane</keyword>
<evidence type="ECO:0000256" key="4">
    <source>
        <dbReference type="ARBA" id="ARBA00012438"/>
    </source>
</evidence>